<evidence type="ECO:0000256" key="1">
    <source>
        <dbReference type="SAM" id="MobiDB-lite"/>
    </source>
</evidence>
<dbReference type="Gene3D" id="3.30.365.10">
    <property type="entry name" value="Aldehyde oxidase/xanthine dehydrogenase, molybdopterin binding domain"/>
    <property type="match status" value="4"/>
</dbReference>
<dbReference type="GO" id="GO:0016491">
    <property type="term" value="F:oxidoreductase activity"/>
    <property type="evidence" value="ECO:0007669"/>
    <property type="project" value="InterPro"/>
</dbReference>
<evidence type="ECO:0000313" key="4">
    <source>
        <dbReference type="Proteomes" id="UP000075260"/>
    </source>
</evidence>
<dbReference type="GO" id="GO:0005506">
    <property type="term" value="F:iron ion binding"/>
    <property type="evidence" value="ECO:0007669"/>
    <property type="project" value="InterPro"/>
</dbReference>
<feature type="domain" description="Aldehyde oxidase/xanthine dehydrogenase a/b hammerhead" evidence="2">
    <location>
        <begin position="26"/>
        <end position="131"/>
    </location>
</feature>
<dbReference type="Gene3D" id="3.90.1170.50">
    <property type="entry name" value="Aldehyde oxidase/xanthine dehydrogenase, a/b hammerhead"/>
    <property type="match status" value="1"/>
</dbReference>
<dbReference type="Pfam" id="PF01315">
    <property type="entry name" value="Ald_Xan_dh_C"/>
    <property type="match status" value="1"/>
</dbReference>
<name>A0A150Q4L8_SORCE</name>
<comment type="caution">
    <text evidence="3">The sequence shown here is derived from an EMBL/GenBank/DDBJ whole genome shotgun (WGS) entry which is preliminary data.</text>
</comment>
<dbReference type="SMART" id="SM01008">
    <property type="entry name" value="Ald_Xan_dh_C"/>
    <property type="match status" value="1"/>
</dbReference>
<evidence type="ECO:0000259" key="2">
    <source>
        <dbReference type="SMART" id="SM01008"/>
    </source>
</evidence>
<sequence length="782" mass="82503">MATSPPASASAVGISVPRTDGPPKVTGASRYVDDLPAMPGEIFGRTVRSPVPRGILRGVRLDPAFDWSDVTVVLAEDVPVNVVALILDDQPILGAGKVNHAYEPIALLGCADRLKLARAVQAVALDIDPLPPVLDARAALEGEEILWGTDNVLKRYLIAKGCADVERERGEAAIDAALARCDVVVSGTYATHHQEQLYIEPQGVVAWWDEAGAHATGSIQCPFYVQKAFLKAFGLPPDRIHVTQSVTGGGFGGKEEYPSIIALHAALLAKKSGRPVRMIYDRTEDIEATTKRHPASCEITSGCDRDGALRALKIRILMDGGAYATLSQVVLSRGALHASGAYRWDDVWIEATAVATNTPPNGAFRGFGAPQTIWAIERHLDRVARELGCDPLDLKAKNVLRPGDSTATGQVLRASVAGEECIARAIEASGYRQKRAAGPVVRGRVARGVGLSVFMHGAGFTGSGERFLKGKVALDLAPGGRLRIRTASTDIGQGTETVFRQIAADAAGLPIDRVEFAVPCTTTVPDSGPTVASRTVMVVGSILEAAARDLAGRVRAEQEAARAAWQASAAQGGAAGAPPALSFEEAADRLLAREGQVTSLKHYEPPGYVQWDDAAYKGDAYPCFGWACDVAEVEVDLDTFEVTVVDFWSATDVGKAIHPVMCKGQIEGGSLQAIGWALSEEIVWQGGKIRNPRMTNYIIPTSLDAPPFHVVLVEEPFPFGPGGGAKGIGEMPMDGGAPAIAAAVEHATGIAARALPLTPERLFEAARAAAAPRPAAGRGDRA</sequence>
<dbReference type="InterPro" id="IPR016208">
    <property type="entry name" value="Ald_Oxase/xanthine_DH-like"/>
</dbReference>
<dbReference type="InterPro" id="IPR037165">
    <property type="entry name" value="AldOxase/xan_DH_Mopterin-bd_sf"/>
</dbReference>
<gene>
    <name evidence="3" type="ORF">BE15_37830</name>
</gene>
<dbReference type="SUPFAM" id="SSF54665">
    <property type="entry name" value="CO dehydrogenase molybdoprotein N-domain-like"/>
    <property type="match status" value="1"/>
</dbReference>
<dbReference type="InterPro" id="IPR046867">
    <property type="entry name" value="AldOxase/xan_DH_MoCoBD2"/>
</dbReference>
<dbReference type="Proteomes" id="UP000075260">
    <property type="component" value="Unassembled WGS sequence"/>
</dbReference>
<dbReference type="InterPro" id="IPR008274">
    <property type="entry name" value="AldOxase/xan_DH_MoCoBD1"/>
</dbReference>
<dbReference type="InterPro" id="IPR036856">
    <property type="entry name" value="Ald_Oxase/Xan_DH_a/b_sf"/>
</dbReference>
<dbReference type="Pfam" id="PF02738">
    <property type="entry name" value="MoCoBD_1"/>
    <property type="match status" value="1"/>
</dbReference>
<evidence type="ECO:0000313" key="3">
    <source>
        <dbReference type="EMBL" id="KYF62686.1"/>
    </source>
</evidence>
<dbReference type="RefSeq" id="WP_061612524.1">
    <property type="nucleotide sequence ID" value="NZ_JEMA01001075.1"/>
</dbReference>
<dbReference type="PANTHER" id="PTHR11908:SF157">
    <property type="entry name" value="XANTHINE DEHYDROGENASE SUBUNIT D-RELATED"/>
    <property type="match status" value="1"/>
</dbReference>
<dbReference type="EMBL" id="JEMA01001075">
    <property type="protein sequence ID" value="KYF62686.1"/>
    <property type="molecule type" value="Genomic_DNA"/>
</dbReference>
<dbReference type="AlphaFoldDB" id="A0A150Q4L8"/>
<accession>A0A150Q4L8</accession>
<dbReference type="InterPro" id="IPR000674">
    <property type="entry name" value="Ald_Oxase/Xan_DH_a/b"/>
</dbReference>
<dbReference type="SUPFAM" id="SSF56003">
    <property type="entry name" value="Molybdenum cofactor-binding domain"/>
    <property type="match status" value="1"/>
</dbReference>
<dbReference type="OrthoDB" id="9775084at2"/>
<protein>
    <submittedName>
        <fullName evidence="3">Xanthine dehydrogenase</fullName>
    </submittedName>
</protein>
<feature type="region of interest" description="Disordered" evidence="1">
    <location>
        <begin position="1"/>
        <end position="30"/>
    </location>
</feature>
<organism evidence="3 4">
    <name type="scientific">Sorangium cellulosum</name>
    <name type="common">Polyangium cellulosum</name>
    <dbReference type="NCBI Taxonomy" id="56"/>
    <lineage>
        <taxon>Bacteria</taxon>
        <taxon>Pseudomonadati</taxon>
        <taxon>Myxococcota</taxon>
        <taxon>Polyangia</taxon>
        <taxon>Polyangiales</taxon>
        <taxon>Polyangiaceae</taxon>
        <taxon>Sorangium</taxon>
    </lineage>
</organism>
<proteinExistence type="predicted"/>
<reference evidence="3 4" key="1">
    <citation type="submission" date="2014-02" db="EMBL/GenBank/DDBJ databases">
        <title>The small core and large imbalanced accessory genome model reveals a collaborative survival strategy of Sorangium cellulosum strains in nature.</title>
        <authorList>
            <person name="Han K."/>
            <person name="Peng R."/>
            <person name="Blom J."/>
            <person name="Li Y.-Z."/>
        </authorList>
    </citation>
    <scope>NUCLEOTIDE SEQUENCE [LARGE SCALE GENOMIC DNA]</scope>
    <source>
        <strain evidence="3 4">So0008-312</strain>
    </source>
</reference>
<dbReference type="Pfam" id="PF20256">
    <property type="entry name" value="MoCoBD_2"/>
    <property type="match status" value="1"/>
</dbReference>
<dbReference type="PANTHER" id="PTHR11908">
    <property type="entry name" value="XANTHINE DEHYDROGENASE"/>
    <property type="match status" value="1"/>
</dbReference>